<dbReference type="InterPro" id="IPR012939">
    <property type="entry name" value="Glyco_hydro_92"/>
</dbReference>
<dbReference type="FunFam" id="1.20.1610.10:FF:000002">
    <property type="entry name" value="Alpha-1,2-mannosidase family protein"/>
    <property type="match status" value="1"/>
</dbReference>
<dbReference type="FunFam" id="3.30.2080.10:FF:000001">
    <property type="entry name" value="Alpha-1,2-mannosidase subfamily"/>
    <property type="match status" value="1"/>
</dbReference>
<dbReference type="STRING" id="97972.A0A2V1DAK8"/>
<dbReference type="InterPro" id="IPR014718">
    <property type="entry name" value="GH-type_carb-bd"/>
</dbReference>
<keyword evidence="5" id="KW-0378">Hydrolase</keyword>
<organism evidence="5 6">
    <name type="scientific">Periconia macrospinosa</name>
    <dbReference type="NCBI Taxonomy" id="97972"/>
    <lineage>
        <taxon>Eukaryota</taxon>
        <taxon>Fungi</taxon>
        <taxon>Dikarya</taxon>
        <taxon>Ascomycota</taxon>
        <taxon>Pezizomycotina</taxon>
        <taxon>Dothideomycetes</taxon>
        <taxon>Pleosporomycetidae</taxon>
        <taxon>Pleosporales</taxon>
        <taxon>Massarineae</taxon>
        <taxon>Periconiaceae</taxon>
        <taxon>Periconia</taxon>
    </lineage>
</organism>
<dbReference type="Proteomes" id="UP000244855">
    <property type="component" value="Unassembled WGS sequence"/>
</dbReference>
<feature type="chain" id="PRO_5015848001" evidence="2">
    <location>
        <begin position="25"/>
        <end position="836"/>
    </location>
</feature>
<evidence type="ECO:0000256" key="2">
    <source>
        <dbReference type="SAM" id="SignalP"/>
    </source>
</evidence>
<dbReference type="GO" id="GO:0005829">
    <property type="term" value="C:cytosol"/>
    <property type="evidence" value="ECO:0007669"/>
    <property type="project" value="TreeGrafter"/>
</dbReference>
<feature type="domain" description="Glycosyl hydrolase family 92 N-terminal" evidence="4">
    <location>
        <begin position="35"/>
        <end position="291"/>
    </location>
</feature>
<feature type="signal peptide" evidence="2">
    <location>
        <begin position="1"/>
        <end position="24"/>
    </location>
</feature>
<dbReference type="GO" id="GO:0006516">
    <property type="term" value="P:glycoprotein catabolic process"/>
    <property type="evidence" value="ECO:0007669"/>
    <property type="project" value="TreeGrafter"/>
</dbReference>
<evidence type="ECO:0000313" key="5">
    <source>
        <dbReference type="EMBL" id="PVH95166.1"/>
    </source>
</evidence>
<feature type="domain" description="Glycosyl hydrolase family 92" evidence="3">
    <location>
        <begin position="298"/>
        <end position="783"/>
    </location>
</feature>
<reference evidence="5 6" key="1">
    <citation type="journal article" date="2018" name="Sci. Rep.">
        <title>Comparative genomics provides insights into the lifestyle and reveals functional heterogeneity of dark septate endophytic fungi.</title>
        <authorList>
            <person name="Knapp D.G."/>
            <person name="Nemeth J.B."/>
            <person name="Barry K."/>
            <person name="Hainaut M."/>
            <person name="Henrissat B."/>
            <person name="Johnson J."/>
            <person name="Kuo A."/>
            <person name="Lim J.H.P."/>
            <person name="Lipzen A."/>
            <person name="Nolan M."/>
            <person name="Ohm R.A."/>
            <person name="Tamas L."/>
            <person name="Grigoriev I.V."/>
            <person name="Spatafora J.W."/>
            <person name="Nagy L.G."/>
            <person name="Kovacs G.M."/>
        </authorList>
    </citation>
    <scope>NUCLEOTIDE SEQUENCE [LARGE SCALE GENOMIC DNA]</scope>
    <source>
        <strain evidence="5 6">DSE2036</strain>
    </source>
</reference>
<name>A0A2V1DAK8_9PLEO</name>
<evidence type="ECO:0000313" key="6">
    <source>
        <dbReference type="Proteomes" id="UP000244855"/>
    </source>
</evidence>
<dbReference type="InterPro" id="IPR050883">
    <property type="entry name" value="PNGase"/>
</dbReference>
<dbReference type="OrthoDB" id="449263at2759"/>
<evidence type="ECO:0000259" key="4">
    <source>
        <dbReference type="Pfam" id="PF17678"/>
    </source>
</evidence>
<dbReference type="Pfam" id="PF07971">
    <property type="entry name" value="Glyco_hydro_92"/>
    <property type="match status" value="1"/>
</dbReference>
<keyword evidence="6" id="KW-1185">Reference proteome</keyword>
<dbReference type="EMBL" id="KZ805505">
    <property type="protein sequence ID" value="PVH95166.1"/>
    <property type="molecule type" value="Genomic_DNA"/>
</dbReference>
<dbReference type="GO" id="GO:0000224">
    <property type="term" value="F:peptide-N4-(N-acetyl-beta-glucosaminyl)asparagine amidase activity"/>
    <property type="evidence" value="ECO:0007669"/>
    <property type="project" value="TreeGrafter"/>
</dbReference>
<dbReference type="Gene3D" id="1.20.1050.60">
    <property type="entry name" value="alpha-1,2-mannosidase"/>
    <property type="match status" value="1"/>
</dbReference>
<dbReference type="Gene3D" id="2.70.98.10">
    <property type="match status" value="1"/>
</dbReference>
<dbReference type="PANTHER" id="PTHR12143">
    <property type="entry name" value="PEPTIDE N-GLYCANASE PNGASE -RELATED"/>
    <property type="match status" value="1"/>
</dbReference>
<dbReference type="Gene3D" id="1.20.1610.10">
    <property type="entry name" value="alpha-1,2-mannosidases domains"/>
    <property type="match status" value="1"/>
</dbReference>
<dbReference type="GO" id="GO:0005975">
    <property type="term" value="P:carbohydrate metabolic process"/>
    <property type="evidence" value="ECO:0007669"/>
    <property type="project" value="InterPro"/>
</dbReference>
<protein>
    <submittedName>
        <fullName evidence="5">Glycoside hydrolase family 92 protein</fullName>
    </submittedName>
</protein>
<accession>A0A2V1DAK8</accession>
<keyword evidence="2" id="KW-0732">Signal</keyword>
<dbReference type="FunFam" id="1.20.1050.60:FF:000002">
    <property type="entry name" value="Glycosyl hydrolase family 92"/>
    <property type="match status" value="1"/>
</dbReference>
<evidence type="ECO:0000259" key="3">
    <source>
        <dbReference type="Pfam" id="PF07971"/>
    </source>
</evidence>
<dbReference type="InterPro" id="IPR008928">
    <property type="entry name" value="6-hairpin_glycosidase_sf"/>
</dbReference>
<dbReference type="Pfam" id="PF17678">
    <property type="entry name" value="Glyco_hydro_92N"/>
    <property type="match status" value="1"/>
</dbReference>
<dbReference type="Gene3D" id="3.30.2080.10">
    <property type="entry name" value="GH92 mannosidase domain"/>
    <property type="match status" value="1"/>
</dbReference>
<gene>
    <name evidence="5" type="ORF">DM02DRAFT_601248</name>
</gene>
<dbReference type="GO" id="GO:0005634">
    <property type="term" value="C:nucleus"/>
    <property type="evidence" value="ECO:0007669"/>
    <property type="project" value="TreeGrafter"/>
</dbReference>
<sequence>MRLLGSKPNAVVCFGVLGAAGVLAQGNDKKSILDYVDPLIGTINGGHVFPGATLPYGMAKAVADVNGDNQGGFTSDNAPIKGFSHMHDSGTGGASSLGNFPIFPQICENNDVTKCKYAAWEREALRKQGSVKASPGYFAVGLDTNIHAEISVSNRTALYRFTFPASSANPAPSPNGTNPTFTNSTSPAPHILLELIDLPDSRQEAGIKIDNESGRMTGWGVFGPSFGIGNYTSYFCADFFGADLKASGIWDRGVPKNGSSLDLGLSGYGGAWVQFEKPEEKEQILVRVGLSFISSARACENAEREIDDPGLDTLEDLVDVARDAWEEKLGVVDVVPGGASEVILRAFWSGIYRTMISPQDYTGENPLWESDEPYYDSFYCIWDSFRSIHPLITLLDPHGQALFIRTLLDVYRHEGKLPDCRMSFCKGFTQGGSNADIVLVDSWLKGINAGIDWDLAYEAMLSDAEIEPPNWDVEGRGGLASWKKLGYIPKNDVDVIGEGTKTRSISRTVEYAYNDFVIALFALHQQHDEDAYKKYLHRSGNWKNLFKPNQTSILPNNGADTGFVGFLQPKLPDGTWDFQDPIFCSPLLDFTGCYLNPSGGETYEGPVWLYTFFVPGDMSTLIHTLGGADSFVKRLDFFHDSGMCYIGDEQAFLKVFLYHYAGRPGLSSKRAHYYIPSQFNDTVGGIPGNDDSGAMGSFAALTMMGIFPNAGQDVYFITPPFFESVSITNPQTGNTATIRNKNYDPGFKNIYIQSATLNGEPYARNWLTHKFFLEGGELELVLGPEESEWGTRPQDVPPSLGPFGKNGTIEDGGGGVEKRWYMAQTQPRSAVLEVGA</sequence>
<dbReference type="PANTHER" id="PTHR12143:SF42">
    <property type="entry name" value="PUTATIVE SUBFAMILY (AFU_ORTHOLOGUE AFUA_6G13760)-RELATED"/>
    <property type="match status" value="1"/>
</dbReference>
<dbReference type="InterPro" id="IPR041371">
    <property type="entry name" value="GH92_N"/>
</dbReference>
<feature type="region of interest" description="Disordered" evidence="1">
    <location>
        <begin position="787"/>
        <end position="807"/>
    </location>
</feature>
<proteinExistence type="predicted"/>
<dbReference type="GO" id="GO:0030246">
    <property type="term" value="F:carbohydrate binding"/>
    <property type="evidence" value="ECO:0007669"/>
    <property type="project" value="InterPro"/>
</dbReference>
<dbReference type="SUPFAM" id="SSF48208">
    <property type="entry name" value="Six-hairpin glycosidases"/>
    <property type="match status" value="1"/>
</dbReference>
<evidence type="ECO:0000256" key="1">
    <source>
        <dbReference type="SAM" id="MobiDB-lite"/>
    </source>
</evidence>
<dbReference type="AlphaFoldDB" id="A0A2V1DAK8"/>